<organism evidence="1 2">
    <name type="scientific">Linnemannia exigua</name>
    <dbReference type="NCBI Taxonomy" id="604196"/>
    <lineage>
        <taxon>Eukaryota</taxon>
        <taxon>Fungi</taxon>
        <taxon>Fungi incertae sedis</taxon>
        <taxon>Mucoromycota</taxon>
        <taxon>Mortierellomycotina</taxon>
        <taxon>Mortierellomycetes</taxon>
        <taxon>Mortierellales</taxon>
        <taxon>Mortierellaceae</taxon>
        <taxon>Linnemannia</taxon>
    </lineage>
</organism>
<dbReference type="SUPFAM" id="SSF52058">
    <property type="entry name" value="L domain-like"/>
    <property type="match status" value="1"/>
</dbReference>
<dbReference type="EMBL" id="JAAAIL010000541">
    <property type="protein sequence ID" value="KAG0274969.1"/>
    <property type="molecule type" value="Genomic_DNA"/>
</dbReference>
<sequence length="238" mass="27325">MPVQWRRVDDLAWSEIFKQDTADVAEEWIRTKFANHGRHIRHLSIQFNIVEIIVQTEECRHLVSLTAHSLPFKNFNSLPSALARSSLKLQQQRLPFIQSLSPIFERAYLASQASSRITRAQFLEFYPRFTSIPMSFWLLIQQNPGLVSLTLPSVRVTDSSFSEEIIYSALSILKNLKELNVGWIKVDVLKTLQRTPQLELLRMDRWNQLFSLTQDFPGGSSGPAIPVLGGFQVDRDAE</sequence>
<evidence type="ECO:0000313" key="1">
    <source>
        <dbReference type="EMBL" id="KAG0274969.1"/>
    </source>
</evidence>
<name>A0AAD4DES9_9FUNG</name>
<reference evidence="1" key="1">
    <citation type="journal article" date="2020" name="Fungal Divers.">
        <title>Resolving the Mortierellaceae phylogeny through synthesis of multi-gene phylogenetics and phylogenomics.</title>
        <authorList>
            <person name="Vandepol N."/>
            <person name="Liber J."/>
            <person name="Desiro A."/>
            <person name="Na H."/>
            <person name="Kennedy M."/>
            <person name="Barry K."/>
            <person name="Grigoriev I.V."/>
            <person name="Miller A.N."/>
            <person name="O'Donnell K."/>
            <person name="Stajich J.E."/>
            <person name="Bonito G."/>
        </authorList>
    </citation>
    <scope>NUCLEOTIDE SEQUENCE</scope>
    <source>
        <strain evidence="1">NRRL 28262</strain>
    </source>
</reference>
<dbReference type="AlphaFoldDB" id="A0AAD4DES9"/>
<comment type="caution">
    <text evidence="1">The sequence shown here is derived from an EMBL/GenBank/DDBJ whole genome shotgun (WGS) entry which is preliminary data.</text>
</comment>
<dbReference type="Gene3D" id="3.80.10.10">
    <property type="entry name" value="Ribonuclease Inhibitor"/>
    <property type="match status" value="1"/>
</dbReference>
<accession>A0AAD4DES9</accession>
<dbReference type="InterPro" id="IPR032675">
    <property type="entry name" value="LRR_dom_sf"/>
</dbReference>
<proteinExistence type="predicted"/>
<dbReference type="Proteomes" id="UP001194580">
    <property type="component" value="Unassembled WGS sequence"/>
</dbReference>
<protein>
    <submittedName>
        <fullName evidence="1">Uncharacterized protein</fullName>
    </submittedName>
</protein>
<evidence type="ECO:0000313" key="2">
    <source>
        <dbReference type="Proteomes" id="UP001194580"/>
    </source>
</evidence>
<gene>
    <name evidence="1" type="ORF">BGZ95_009309</name>
</gene>
<keyword evidence="2" id="KW-1185">Reference proteome</keyword>